<organism evidence="2 3">
    <name type="scientific">Macrosiphum euphorbiae</name>
    <name type="common">potato aphid</name>
    <dbReference type="NCBI Taxonomy" id="13131"/>
    <lineage>
        <taxon>Eukaryota</taxon>
        <taxon>Metazoa</taxon>
        <taxon>Ecdysozoa</taxon>
        <taxon>Arthropoda</taxon>
        <taxon>Hexapoda</taxon>
        <taxon>Insecta</taxon>
        <taxon>Pterygota</taxon>
        <taxon>Neoptera</taxon>
        <taxon>Paraneoptera</taxon>
        <taxon>Hemiptera</taxon>
        <taxon>Sternorrhyncha</taxon>
        <taxon>Aphidomorpha</taxon>
        <taxon>Aphidoidea</taxon>
        <taxon>Aphididae</taxon>
        <taxon>Macrosiphini</taxon>
        <taxon>Macrosiphum</taxon>
    </lineage>
</organism>
<sequence length="140" mass="15682">MSRRGKCSTIHSDNGTNFVEVQKELVSYLTSCESSMASEGIKWRFNPPSVPYFGGLWESELKSTEHHLTRVLKDGRLTLEELNTLLCQIEASVNSRPMTPLGSDPSEPNTLTPAHFLIFGSLLLAPEPSLADERIEHLRR</sequence>
<dbReference type="PANTHER" id="PTHR47331:SF1">
    <property type="entry name" value="GAG-LIKE PROTEIN"/>
    <property type="match status" value="1"/>
</dbReference>
<dbReference type="SUPFAM" id="SSF53098">
    <property type="entry name" value="Ribonuclease H-like"/>
    <property type="match status" value="1"/>
</dbReference>
<dbReference type="PROSITE" id="PS50994">
    <property type="entry name" value="INTEGRASE"/>
    <property type="match status" value="1"/>
</dbReference>
<gene>
    <name evidence="2" type="ORF">MEUPH1_LOCUS27293</name>
</gene>
<protein>
    <recommendedName>
        <fullName evidence="1">Integrase catalytic domain-containing protein</fullName>
    </recommendedName>
</protein>
<keyword evidence="3" id="KW-1185">Reference proteome</keyword>
<dbReference type="Gene3D" id="3.30.420.10">
    <property type="entry name" value="Ribonuclease H-like superfamily/Ribonuclease H"/>
    <property type="match status" value="1"/>
</dbReference>
<dbReference type="PANTHER" id="PTHR47331">
    <property type="entry name" value="PHD-TYPE DOMAIN-CONTAINING PROTEIN"/>
    <property type="match status" value="1"/>
</dbReference>
<dbReference type="EMBL" id="CARXXK010001098">
    <property type="protein sequence ID" value="CAI6373562.1"/>
    <property type="molecule type" value="Genomic_DNA"/>
</dbReference>
<dbReference type="GO" id="GO:0003676">
    <property type="term" value="F:nucleic acid binding"/>
    <property type="evidence" value="ECO:0007669"/>
    <property type="project" value="InterPro"/>
</dbReference>
<evidence type="ECO:0000313" key="3">
    <source>
        <dbReference type="Proteomes" id="UP001160148"/>
    </source>
</evidence>
<feature type="domain" description="Integrase catalytic" evidence="1">
    <location>
        <begin position="1"/>
        <end position="121"/>
    </location>
</feature>
<dbReference type="InterPro" id="IPR001584">
    <property type="entry name" value="Integrase_cat-core"/>
</dbReference>
<dbReference type="Proteomes" id="UP001160148">
    <property type="component" value="Unassembled WGS sequence"/>
</dbReference>
<comment type="caution">
    <text evidence="2">The sequence shown here is derived from an EMBL/GenBank/DDBJ whole genome shotgun (WGS) entry which is preliminary data.</text>
</comment>
<proteinExistence type="predicted"/>
<dbReference type="GO" id="GO:0015074">
    <property type="term" value="P:DNA integration"/>
    <property type="evidence" value="ECO:0007669"/>
    <property type="project" value="InterPro"/>
</dbReference>
<dbReference type="InterPro" id="IPR036397">
    <property type="entry name" value="RNaseH_sf"/>
</dbReference>
<dbReference type="AlphaFoldDB" id="A0AAV0Y080"/>
<evidence type="ECO:0000313" key="2">
    <source>
        <dbReference type="EMBL" id="CAI6373562.1"/>
    </source>
</evidence>
<dbReference type="InterPro" id="IPR012337">
    <property type="entry name" value="RNaseH-like_sf"/>
</dbReference>
<reference evidence="2 3" key="1">
    <citation type="submission" date="2023-01" db="EMBL/GenBank/DDBJ databases">
        <authorList>
            <person name="Whitehead M."/>
        </authorList>
    </citation>
    <scope>NUCLEOTIDE SEQUENCE [LARGE SCALE GENOMIC DNA]</scope>
</reference>
<accession>A0AAV0Y080</accession>
<evidence type="ECO:0000259" key="1">
    <source>
        <dbReference type="PROSITE" id="PS50994"/>
    </source>
</evidence>
<name>A0AAV0Y080_9HEMI</name>